<feature type="region of interest" description="Disordered" evidence="3">
    <location>
        <begin position="30"/>
        <end position="52"/>
    </location>
</feature>
<feature type="repeat" description="NHL" evidence="2">
    <location>
        <begin position="519"/>
        <end position="561"/>
    </location>
</feature>
<gene>
    <name evidence="6" type="ORF">H8K43_15660</name>
</gene>
<feature type="chain" id="PRO_5046383069" description="Teneurin NHL domain-containing protein" evidence="4">
    <location>
        <begin position="28"/>
        <end position="786"/>
    </location>
</feature>
<organism evidence="6 7">
    <name type="scientific">Undibacterium curvum</name>
    <dbReference type="NCBI Taxonomy" id="2762294"/>
    <lineage>
        <taxon>Bacteria</taxon>
        <taxon>Pseudomonadati</taxon>
        <taxon>Pseudomonadota</taxon>
        <taxon>Betaproteobacteria</taxon>
        <taxon>Burkholderiales</taxon>
        <taxon>Oxalobacteraceae</taxon>
        <taxon>Undibacterium</taxon>
    </lineage>
</organism>
<dbReference type="Proteomes" id="UP000654304">
    <property type="component" value="Unassembled WGS sequence"/>
</dbReference>
<dbReference type="SUPFAM" id="SSF63829">
    <property type="entry name" value="Calcium-dependent phosphotriesterase"/>
    <property type="match status" value="2"/>
</dbReference>
<sequence length="786" mass="81587">MGKQHLQKKNWTLAAMFALSLSLSACGGGGGGSSASGSDGNTNGGTQTPSVTVSSSVSTVAAGDGSVQLSAQITGSTSAVTWSISPAGIGSLDSTSGTQVKYIPPLAGTVLADTPVTITASAGQISKSVSLTVQRAAGVALLAGDYGRMVDGPVSISKQYRPGSAVVSSKGNLYVVNDGSVIRKISPDGSVSTLAGSIFAGTPKDGTGSDARFGSLGHLVITADETLYAIDESDTTIKKITPDGVVSTIAGPNKPNSNERFNRIASLVVTKDGSVIFSDAVLDDSYINFYVPPISTYRIKNGAVELLNMKTQFNIVAMAMDGRNGDIYGLESVFGGLVKLQITDNNVQVQPLLKLRGKGMSGLDYTDLTVDSKGRIYIASASENKVFSIDAAMNLSVLISIPLISAESMTSYQDGSLSIAKFSDVNGLAVDAENNLYLTEFYNATVRKITAAGVVTTFSGSPYSGFRSGLATEARFSYLYGLALDATGNIFMSDSYFNAIYKLDKNGNVQVVAGGNVVGAFADGMGGSAKFNQPKGLYVNAEGSVLVADSSNNLIRKVDANQKVTTLAGVPTLQGNENGSTTVASFTFPSSVIQDKSGSIYVGQQDAIRKIGPDGQVSIVAGGHQYYDYSGKKPVLVYPDGKALNAGLGRVYGMTTDSKANLVFADCASNRIRKLSTNGDVTTIAGSPSGERGKVDGNGTNARFFCPRAVVADELDNLYVMDNRGEVIRKITPQGDVTTLVGNGSYLTSVGKLPANLTGISGLAYDKSSRSLLVTAESALFRVVLP</sequence>
<dbReference type="Gene3D" id="2.120.10.30">
    <property type="entry name" value="TolB, C-terminal domain"/>
    <property type="match status" value="5"/>
</dbReference>
<name>A0ABR7A887_9BURK</name>
<dbReference type="Pfam" id="PF25021">
    <property type="entry name" value="TEN_NHL"/>
    <property type="match status" value="1"/>
</dbReference>
<dbReference type="RefSeq" id="WP_186904696.1">
    <property type="nucleotide sequence ID" value="NZ_JACOGD010000008.1"/>
</dbReference>
<proteinExistence type="predicted"/>
<dbReference type="SUPFAM" id="SSF101898">
    <property type="entry name" value="NHL repeat"/>
    <property type="match status" value="1"/>
</dbReference>
<evidence type="ECO:0000256" key="1">
    <source>
        <dbReference type="ARBA" id="ARBA00022737"/>
    </source>
</evidence>
<dbReference type="PROSITE" id="PS51125">
    <property type="entry name" value="NHL"/>
    <property type="match status" value="1"/>
</dbReference>
<feature type="domain" description="Teneurin NHL" evidence="5">
    <location>
        <begin position="528"/>
        <end position="697"/>
    </location>
</feature>
<evidence type="ECO:0000313" key="6">
    <source>
        <dbReference type="EMBL" id="MBC3933115.1"/>
    </source>
</evidence>
<evidence type="ECO:0000313" key="7">
    <source>
        <dbReference type="Proteomes" id="UP000654304"/>
    </source>
</evidence>
<feature type="signal peptide" evidence="4">
    <location>
        <begin position="1"/>
        <end position="27"/>
    </location>
</feature>
<dbReference type="InterPro" id="IPR056822">
    <property type="entry name" value="TEN_NHL"/>
</dbReference>
<dbReference type="InterPro" id="IPR001258">
    <property type="entry name" value="NHL_repeat"/>
</dbReference>
<evidence type="ECO:0000256" key="3">
    <source>
        <dbReference type="SAM" id="MobiDB-lite"/>
    </source>
</evidence>
<keyword evidence="7" id="KW-1185">Reference proteome</keyword>
<dbReference type="PANTHER" id="PTHR13833:SF71">
    <property type="entry name" value="NHL DOMAIN-CONTAINING PROTEIN"/>
    <property type="match status" value="1"/>
</dbReference>
<evidence type="ECO:0000256" key="2">
    <source>
        <dbReference type="PROSITE-ProRule" id="PRU00504"/>
    </source>
</evidence>
<dbReference type="PROSITE" id="PS51257">
    <property type="entry name" value="PROKAR_LIPOPROTEIN"/>
    <property type="match status" value="1"/>
</dbReference>
<comment type="caution">
    <text evidence="6">The sequence shown here is derived from an EMBL/GenBank/DDBJ whole genome shotgun (WGS) entry which is preliminary data.</text>
</comment>
<dbReference type="EMBL" id="JACOGD010000008">
    <property type="protein sequence ID" value="MBC3933115.1"/>
    <property type="molecule type" value="Genomic_DNA"/>
</dbReference>
<keyword evidence="4" id="KW-0732">Signal</keyword>
<protein>
    <recommendedName>
        <fullName evidence="5">Teneurin NHL domain-containing protein</fullName>
    </recommendedName>
</protein>
<evidence type="ECO:0000259" key="5">
    <source>
        <dbReference type="Pfam" id="PF25021"/>
    </source>
</evidence>
<evidence type="ECO:0000256" key="4">
    <source>
        <dbReference type="SAM" id="SignalP"/>
    </source>
</evidence>
<dbReference type="InterPro" id="IPR011042">
    <property type="entry name" value="6-blade_b-propeller_TolB-like"/>
</dbReference>
<reference evidence="6 7" key="1">
    <citation type="submission" date="2020-08" db="EMBL/GenBank/DDBJ databases">
        <title>Novel species isolated from subtropical streams in China.</title>
        <authorList>
            <person name="Lu H."/>
        </authorList>
    </citation>
    <scope>NUCLEOTIDE SEQUENCE [LARGE SCALE GENOMIC DNA]</scope>
    <source>
        <strain evidence="6 7">CY22W</strain>
    </source>
</reference>
<dbReference type="PANTHER" id="PTHR13833">
    <property type="match status" value="1"/>
</dbReference>
<accession>A0ABR7A887</accession>
<keyword evidence="1" id="KW-0677">Repeat</keyword>